<evidence type="ECO:0000256" key="1">
    <source>
        <dbReference type="SAM" id="SignalP"/>
    </source>
</evidence>
<dbReference type="PANTHER" id="PTHR35580:SF1">
    <property type="entry name" value="PHYTASE-LIKE DOMAIN-CONTAINING PROTEIN"/>
    <property type="match status" value="1"/>
</dbReference>
<dbReference type="InterPro" id="IPR026444">
    <property type="entry name" value="Secre_tail"/>
</dbReference>
<dbReference type="Pfam" id="PF18962">
    <property type="entry name" value="Por_Secre_tail"/>
    <property type="match status" value="1"/>
</dbReference>
<dbReference type="SUPFAM" id="SSF101898">
    <property type="entry name" value="NHL repeat"/>
    <property type="match status" value="1"/>
</dbReference>
<dbReference type="PANTHER" id="PTHR35580">
    <property type="entry name" value="CELL SURFACE GLYCOPROTEIN (S-LAYER PROTEIN)-LIKE PROTEIN"/>
    <property type="match status" value="1"/>
</dbReference>
<sequence length="549" mass="57399">MTHSFICPIALIILWLGLSLAAAQAQTLPSWLSAQQVGGLDISSSFDIATDAQGNIYQTGNFIGSLQVGGITISSTCESMYVIKYDAQGTPVWAKHTSHLFPGGTGAVGVGFAVAADAQGNVYVLGIYSGFLAIENEPLICPGYNTRVFLAKYDAAGNFLWVRQAGDDNYNRGMDLAVDNAGNVIISGYYSGTTLFAGNSFTSAGGEDIFLAKYTAQGDLVWVKSAGGPLDDSPLHIKTDISNNIYLIGEFGSSALFGTVGAIGYGGQDGFLAKYSPQGVETWVKTYGGTGRDYVDGIIIEANGEMYLSGGFENTSYMGAQTLASQGGTDGFLLHCDAQGNVLWARNIGGSGNESLGNLVVAPNGTLYSLINFNATLAFGSQILTAVGDDFLVLRHDSIGNVLWAAQGGGTGIKYVTGLVHTGNGKLAIGITFSGNVRFGSNSLTSRGKNDCALLHLQDNMPLSTRAQANNPSLAVYPNPASTQQPLRIELPATAKGTVRLLNTLGQVVRTQPLAVGKAAMSITGLAAGRYVVQVQTATEILTRGVVIE</sequence>
<keyword evidence="4" id="KW-1185">Reference proteome</keyword>
<dbReference type="InterPro" id="IPR052918">
    <property type="entry name" value="Motility_Chemotaxis_Reg"/>
</dbReference>
<evidence type="ECO:0000313" key="3">
    <source>
        <dbReference type="EMBL" id="SHK35018.1"/>
    </source>
</evidence>
<gene>
    <name evidence="3" type="ORF">SAMN02746009_00775</name>
</gene>
<feature type="signal peptide" evidence="1">
    <location>
        <begin position="1"/>
        <end position="25"/>
    </location>
</feature>
<protein>
    <submittedName>
        <fullName evidence="3">Por secretion system C-terminal sorting domain-containing protein</fullName>
    </submittedName>
</protein>
<dbReference type="STRING" id="1121959.SAMN02746009_00775"/>
<dbReference type="EMBL" id="FRAS01000002">
    <property type="protein sequence ID" value="SHK35018.1"/>
    <property type="molecule type" value="Genomic_DNA"/>
</dbReference>
<accession>A0A1M6RRQ1</accession>
<dbReference type="AlphaFoldDB" id="A0A1M6RRQ1"/>
<evidence type="ECO:0000313" key="4">
    <source>
        <dbReference type="Proteomes" id="UP000183947"/>
    </source>
</evidence>
<keyword evidence="1" id="KW-0732">Signal</keyword>
<feature type="domain" description="Secretion system C-terminal sorting" evidence="2">
    <location>
        <begin position="476"/>
        <end position="547"/>
    </location>
</feature>
<dbReference type="NCBIfam" id="TIGR04183">
    <property type="entry name" value="Por_Secre_tail"/>
    <property type="match status" value="1"/>
</dbReference>
<dbReference type="Proteomes" id="UP000183947">
    <property type="component" value="Unassembled WGS sequence"/>
</dbReference>
<organism evidence="3 4">
    <name type="scientific">Hymenobacter psychrotolerans DSM 18569</name>
    <dbReference type="NCBI Taxonomy" id="1121959"/>
    <lineage>
        <taxon>Bacteria</taxon>
        <taxon>Pseudomonadati</taxon>
        <taxon>Bacteroidota</taxon>
        <taxon>Cytophagia</taxon>
        <taxon>Cytophagales</taxon>
        <taxon>Hymenobacteraceae</taxon>
        <taxon>Hymenobacter</taxon>
    </lineage>
</organism>
<evidence type="ECO:0000259" key="2">
    <source>
        <dbReference type="Pfam" id="PF18962"/>
    </source>
</evidence>
<feature type="chain" id="PRO_5012884089" evidence="1">
    <location>
        <begin position="26"/>
        <end position="549"/>
    </location>
</feature>
<reference evidence="4" key="1">
    <citation type="submission" date="2016-11" db="EMBL/GenBank/DDBJ databases">
        <authorList>
            <person name="Varghese N."/>
            <person name="Submissions S."/>
        </authorList>
    </citation>
    <scope>NUCLEOTIDE SEQUENCE [LARGE SCALE GENOMIC DNA]</scope>
    <source>
        <strain evidence="4">DSM 18569</strain>
    </source>
</reference>
<name>A0A1M6RRQ1_9BACT</name>
<proteinExistence type="predicted"/>